<dbReference type="EMBL" id="JBHTAP010000001">
    <property type="protein sequence ID" value="MFC7234384.1"/>
    <property type="molecule type" value="Genomic_DNA"/>
</dbReference>
<sequence length="74" mass="8173">MFPLQFGIPGGPEILVIGVVLLLNLVVIAGFLGGVGYFVLRIRSGGSVDERLDRIERKIGRLEAEVEHLREQED</sequence>
<dbReference type="AlphaFoldDB" id="A0ABD5ZMK7"/>
<keyword evidence="3" id="KW-1185">Reference proteome</keyword>
<evidence type="ECO:0000256" key="1">
    <source>
        <dbReference type="SAM" id="Phobius"/>
    </source>
</evidence>
<proteinExistence type="predicted"/>
<keyword evidence="1" id="KW-1133">Transmembrane helix</keyword>
<comment type="caution">
    <text evidence="2">The sequence shown here is derived from an EMBL/GenBank/DDBJ whole genome shotgun (WGS) entry which is preliminary data.</text>
</comment>
<dbReference type="Proteomes" id="UP001596398">
    <property type="component" value="Unassembled WGS sequence"/>
</dbReference>
<dbReference type="GeneID" id="79266052"/>
<evidence type="ECO:0000313" key="2">
    <source>
        <dbReference type="EMBL" id="MFC7234384.1"/>
    </source>
</evidence>
<gene>
    <name evidence="2" type="ORF">ACFQJ4_03540</name>
</gene>
<evidence type="ECO:0000313" key="3">
    <source>
        <dbReference type="Proteomes" id="UP001596398"/>
    </source>
</evidence>
<dbReference type="RefSeq" id="WP_276235387.1">
    <property type="nucleotide sequence ID" value="NZ_CP119802.1"/>
</dbReference>
<organism evidence="2 3">
    <name type="scientific">Halosegnis marinus</name>
    <dbReference type="NCBI Taxonomy" id="3034023"/>
    <lineage>
        <taxon>Archaea</taxon>
        <taxon>Methanobacteriati</taxon>
        <taxon>Methanobacteriota</taxon>
        <taxon>Stenosarchaea group</taxon>
        <taxon>Halobacteria</taxon>
        <taxon>Halobacteriales</taxon>
        <taxon>Natronomonadaceae</taxon>
        <taxon>Halosegnis</taxon>
    </lineage>
</organism>
<feature type="transmembrane region" description="Helical" evidence="1">
    <location>
        <begin position="14"/>
        <end position="40"/>
    </location>
</feature>
<name>A0ABD5ZMK7_9EURY</name>
<reference evidence="2 3" key="1">
    <citation type="journal article" date="2019" name="Int. J. Syst. Evol. Microbiol.">
        <title>The Global Catalogue of Microorganisms (GCM) 10K type strain sequencing project: providing services to taxonomists for standard genome sequencing and annotation.</title>
        <authorList>
            <consortium name="The Broad Institute Genomics Platform"/>
            <consortium name="The Broad Institute Genome Sequencing Center for Infectious Disease"/>
            <person name="Wu L."/>
            <person name="Ma J."/>
        </authorList>
    </citation>
    <scope>NUCLEOTIDE SEQUENCE [LARGE SCALE GENOMIC DNA]</scope>
    <source>
        <strain evidence="2 3">DT85</strain>
    </source>
</reference>
<keyword evidence="1" id="KW-0472">Membrane</keyword>
<keyword evidence="1" id="KW-0812">Transmembrane</keyword>
<accession>A0ABD5ZMK7</accession>
<protein>
    <submittedName>
        <fullName evidence="2">Preprotein translocase subunit TatA</fullName>
    </submittedName>
</protein>